<dbReference type="InterPro" id="IPR051910">
    <property type="entry name" value="ComF/GntX_DNA_util-trans"/>
</dbReference>
<accession>A0A0B7IT29</accession>
<evidence type="ECO:0000256" key="1">
    <source>
        <dbReference type="ARBA" id="ARBA00008007"/>
    </source>
</evidence>
<reference evidence="4" key="1">
    <citation type="submission" date="2014-12" db="EMBL/GenBank/DDBJ databases">
        <authorList>
            <person name="Salcher M.M."/>
        </authorList>
    </citation>
    <scope>NUCLEOTIDE SEQUENCE [LARGE SCALE GENOMIC DNA]</scope>
    <source>
        <strain evidence="4">MMS-10A-171</strain>
    </source>
</reference>
<protein>
    <submittedName>
        <fullName evidence="3">Putative phosphoribosyltransferase</fullName>
    </submittedName>
</protein>
<evidence type="ECO:0000313" key="3">
    <source>
        <dbReference type="EMBL" id="CEN55438.1"/>
    </source>
</evidence>
<dbReference type="STRING" id="1581680.BN1209_0388"/>
<keyword evidence="4" id="KW-1185">Reference proteome</keyword>
<dbReference type="KEGG" id="mbac:BN1209_0388"/>
<dbReference type="Gene3D" id="3.40.50.2020">
    <property type="match status" value="1"/>
</dbReference>
<dbReference type="PANTHER" id="PTHR47505:SF1">
    <property type="entry name" value="DNA UTILIZATION PROTEIN YHGH"/>
    <property type="match status" value="1"/>
</dbReference>
<dbReference type="EMBL" id="LN794158">
    <property type="protein sequence ID" value="CEN55438.1"/>
    <property type="molecule type" value="Genomic_DNA"/>
</dbReference>
<dbReference type="InterPro" id="IPR029057">
    <property type="entry name" value="PRTase-like"/>
</dbReference>
<evidence type="ECO:0000259" key="2">
    <source>
        <dbReference type="Pfam" id="PF18912"/>
    </source>
</evidence>
<sequence length="224" mass="24560">MFKASLFPQACLLCSASKGGSLGVCSDCLCDLPYHDQSSCPQCGLPSFERQHCGSCLASTPDFDLTTAAFTYAYPISQVLQQYKYQQQLFLAETFANLMLQKLKPHNIDLIIPMPLHPNRLQERGFNQSLEIARIIGKRSNIVVNSQAVARIKHSPPQASLPLKERARNMKGAFICHEDLSGLRIALVDDVMTTGASLNALAKAVKAKGAAHVECWLIARTLAK</sequence>
<dbReference type="Pfam" id="PF18912">
    <property type="entry name" value="DZR_2"/>
    <property type="match status" value="1"/>
</dbReference>
<dbReference type="SUPFAM" id="SSF53271">
    <property type="entry name" value="PRTase-like"/>
    <property type="match status" value="1"/>
</dbReference>
<dbReference type="CDD" id="cd06223">
    <property type="entry name" value="PRTases_typeI"/>
    <property type="match status" value="1"/>
</dbReference>
<dbReference type="GO" id="GO:0016757">
    <property type="term" value="F:glycosyltransferase activity"/>
    <property type="evidence" value="ECO:0007669"/>
    <property type="project" value="UniProtKB-KW"/>
</dbReference>
<dbReference type="AlphaFoldDB" id="A0A0B7IT29"/>
<dbReference type="PANTHER" id="PTHR47505">
    <property type="entry name" value="DNA UTILIZATION PROTEIN YHGH"/>
    <property type="match status" value="1"/>
</dbReference>
<proteinExistence type="inferred from homology"/>
<dbReference type="HOGENOM" id="CLU_054549_0_0_4"/>
<organism evidence="3 4">
    <name type="scientific">Candidatus Methylopumilus turicensis</name>
    <dbReference type="NCBI Taxonomy" id="1581680"/>
    <lineage>
        <taxon>Bacteria</taxon>
        <taxon>Pseudomonadati</taxon>
        <taxon>Pseudomonadota</taxon>
        <taxon>Betaproteobacteria</taxon>
        <taxon>Nitrosomonadales</taxon>
        <taxon>Methylophilaceae</taxon>
        <taxon>Candidatus Methylopumilus</taxon>
    </lineage>
</organism>
<gene>
    <name evidence="3" type="ORF">BN1209_0388</name>
</gene>
<name>A0A0B7IT29_9PROT</name>
<dbReference type="Proteomes" id="UP000056322">
    <property type="component" value="Chromosome 1"/>
</dbReference>
<keyword evidence="3" id="KW-0328">Glycosyltransferase</keyword>
<dbReference type="OrthoDB" id="9793412at2"/>
<keyword evidence="3" id="KW-0808">Transferase</keyword>
<comment type="similarity">
    <text evidence="1">Belongs to the ComF/GntX family.</text>
</comment>
<feature type="domain" description="Double zinc ribbon" evidence="2">
    <location>
        <begin position="5"/>
        <end position="57"/>
    </location>
</feature>
<dbReference type="InterPro" id="IPR000836">
    <property type="entry name" value="PRTase_dom"/>
</dbReference>
<dbReference type="InterPro" id="IPR044005">
    <property type="entry name" value="DZR_2"/>
</dbReference>
<evidence type="ECO:0000313" key="4">
    <source>
        <dbReference type="Proteomes" id="UP000056322"/>
    </source>
</evidence>